<sequence>MNNQSREENNSNNPRFTSSHHPFLQPIFPPNPNLFTQQNPSSQPIFPPNPAIFSPNLSFHPEFPPPWIPLNPFSPQLYPIIPPFPPRISEQTSTKDQESPKLEHVDKPSVTNINPIKSPNPTREIEKTFQNSKRVLAIKGQPQMICKHPYQKRSMMERIDKWRKLKGVGGFGGFSIPPYIPMAQIKFSPCEHTLSDHYKCEEERAKKKKKIASHWQRLEVLKDVSTVDKFGDLLRTAYLERGINIEPLSLDQGKAYATQEHYMLLFLKQFNMEWSKIGTFFFDRSINSLKKKYKKLKRKINRARLEGAYDASDATNFIIQWSVDDLTFSEFTDISTLTSTVSITFPETWTNSDLFHKMIMKIGQLSPSKPLPLRQAQPSSNKSNVPTTPGEPYSQSEEDLIVTSLRKGMNLEQIYRDYFTHRTFQSLKNKVRRLRKRQLYHKQQPTKKRLNKRRMVPNSTVSTDSKELRKPFWHDDTVDRLNKTCPVSCFAKNGTKILTQSWFTLSVRQRCPSTKPPPSKKELVEKVWCKSETWKKTPCKCGNSKFKRTVCSFNGRKFGSEKKKLVQEFKQVSALEESLTMLQENEVSSSTTAENEVSSSVTAVNEVNSSTTAENEVNSSTIAENGVSSSTTTENGVNSSTTAENGVSSSTTAENGVNSSTTAESKEKTDDTIEKLLKQIYTSFSISNEDNYFVRTKKVRLKLTSEQKKVFERFFFNSNHAYNEACLLHFMLEQNKGKTLLTTTEDDYFKILKNPQTNLRFKQTRWLWDQELKHCPADIKLNAVKDFVKAEKITRYKNKQAAEKESKEAARKAKNQFFKDVQKGKKEMITDEELNERFNPKHFTRQPCEFEMKGRSNQHPYQSFKVTNISLSQEGVLLKPTFFKGNENACPSKKSMDHLLKFYYPARARKWLKEEIDNKKFSHETTFIRERGRYFVCLPVRYHKALTRQEFQRFDKSFYESNSNSGTEYDTKFLKDCPQPSQNELRKEYIALDPGVRCFMYGYDSNGDALEFAAQGENTILFSLSLKQDQLRSEIAKNKFLKYNSRQERKFYKGLRKALKKKIRRLESKIRNKVNDMHNKIIDYLTFHYSEIIIPEFNVKAMIARKQKQRKRQGKEDTTCQGQEGYTNGQTENMDVRTEPLVASSSPFEGWESRDTTTSETTTNTSEWVGRKITRKTVRQMLRFRHYDFRMKLLQKAEMRGCKVHVVTEQYTSKTCGNCSVIKEDLYGSKWFHCNHCHFHIPRDGNGARNILIKNYHHLLHW</sequence>
<keyword evidence="2" id="KW-0175">Coiled coil</keyword>
<dbReference type="AlphaFoldDB" id="A0AA88H947"/>
<dbReference type="EMBL" id="PYSW02000001">
    <property type="protein sequence ID" value="KAG2394227.1"/>
    <property type="molecule type" value="Genomic_DNA"/>
</dbReference>
<evidence type="ECO:0000259" key="4">
    <source>
        <dbReference type="Pfam" id="PF07282"/>
    </source>
</evidence>
<feature type="compositionally biased region" description="Basic and acidic residues" evidence="3">
    <location>
        <begin position="93"/>
        <end position="107"/>
    </location>
</feature>
<feature type="region of interest" description="Disordered" evidence="3">
    <location>
        <begin position="1109"/>
        <end position="1133"/>
    </location>
</feature>
<dbReference type="PANTHER" id="PTHR36172:SF1">
    <property type="entry name" value="RESOLVASE-RELATED"/>
    <property type="match status" value="1"/>
</dbReference>
<gene>
    <name evidence="5" type="ORF">C9374_003991</name>
</gene>
<dbReference type="Pfam" id="PF07282">
    <property type="entry name" value="Cas12f1-like_TNB"/>
    <property type="match status" value="1"/>
</dbReference>
<evidence type="ECO:0000313" key="6">
    <source>
        <dbReference type="Proteomes" id="UP000816034"/>
    </source>
</evidence>
<dbReference type="Proteomes" id="UP000816034">
    <property type="component" value="Unassembled WGS sequence"/>
</dbReference>
<comment type="caution">
    <text evidence="5">The sequence shown here is derived from an EMBL/GenBank/DDBJ whole genome shotgun (WGS) entry which is preliminary data.</text>
</comment>
<feature type="region of interest" description="Disordered" evidence="3">
    <location>
        <begin position="442"/>
        <end position="464"/>
    </location>
</feature>
<dbReference type="InterPro" id="IPR051491">
    <property type="entry name" value="Recombinase/Transposase-rel"/>
</dbReference>
<accession>A0AA88H947</accession>
<dbReference type="InterPro" id="IPR010095">
    <property type="entry name" value="Cas12f1-like_TNB"/>
</dbReference>
<feature type="compositionally biased region" description="Polar residues" evidence="3">
    <location>
        <begin position="1119"/>
        <end position="1133"/>
    </location>
</feature>
<feature type="region of interest" description="Disordered" evidence="3">
    <location>
        <begin position="369"/>
        <end position="396"/>
    </location>
</feature>
<name>A0AA88H947_NAELO</name>
<feature type="region of interest" description="Disordered" evidence="3">
    <location>
        <begin position="87"/>
        <end position="123"/>
    </location>
</feature>
<keyword evidence="1" id="KW-0238">DNA-binding</keyword>
<feature type="compositionally biased region" description="Basic residues" evidence="3">
    <location>
        <begin position="442"/>
        <end position="455"/>
    </location>
</feature>
<evidence type="ECO:0000256" key="2">
    <source>
        <dbReference type="SAM" id="Coils"/>
    </source>
</evidence>
<evidence type="ECO:0000256" key="1">
    <source>
        <dbReference type="ARBA" id="ARBA00023125"/>
    </source>
</evidence>
<dbReference type="PANTHER" id="PTHR36172">
    <property type="match status" value="1"/>
</dbReference>
<evidence type="ECO:0000313" key="5">
    <source>
        <dbReference type="EMBL" id="KAG2394227.1"/>
    </source>
</evidence>
<feature type="compositionally biased region" description="Polar residues" evidence="3">
    <location>
        <begin position="376"/>
        <end position="387"/>
    </location>
</feature>
<organism evidence="5 6">
    <name type="scientific">Naegleria lovaniensis</name>
    <name type="common">Amoeba</name>
    <dbReference type="NCBI Taxonomy" id="51637"/>
    <lineage>
        <taxon>Eukaryota</taxon>
        <taxon>Discoba</taxon>
        <taxon>Heterolobosea</taxon>
        <taxon>Tetramitia</taxon>
        <taxon>Eutetramitia</taxon>
        <taxon>Vahlkampfiidae</taxon>
        <taxon>Naegleria</taxon>
    </lineage>
</organism>
<evidence type="ECO:0000256" key="3">
    <source>
        <dbReference type="SAM" id="MobiDB-lite"/>
    </source>
</evidence>
<reference evidence="5 6" key="1">
    <citation type="journal article" date="2018" name="BMC Genomics">
        <title>The genome of Naegleria lovaniensis, the basis for a comparative approach to unravel pathogenicity factors of the human pathogenic amoeba N. fowleri.</title>
        <authorList>
            <person name="Liechti N."/>
            <person name="Schurch N."/>
            <person name="Bruggmann R."/>
            <person name="Wittwer M."/>
        </authorList>
    </citation>
    <scope>NUCLEOTIDE SEQUENCE [LARGE SCALE GENOMIC DNA]</scope>
    <source>
        <strain evidence="5 6">ATCC 30569</strain>
    </source>
</reference>
<feature type="region of interest" description="Disordered" evidence="3">
    <location>
        <begin position="585"/>
        <end position="669"/>
    </location>
</feature>
<feature type="region of interest" description="Disordered" evidence="3">
    <location>
        <begin position="1"/>
        <end position="41"/>
    </location>
</feature>
<dbReference type="RefSeq" id="XP_044556121.1">
    <property type="nucleotide sequence ID" value="XM_044693580.1"/>
</dbReference>
<dbReference type="GO" id="GO:0003677">
    <property type="term" value="F:DNA binding"/>
    <property type="evidence" value="ECO:0007669"/>
    <property type="project" value="UniProtKB-KW"/>
</dbReference>
<feature type="domain" description="Cas12f1-like TNB" evidence="4">
    <location>
        <begin position="1186"/>
        <end position="1251"/>
    </location>
</feature>
<feature type="region of interest" description="Disordered" evidence="3">
    <location>
        <begin position="1146"/>
        <end position="1166"/>
    </location>
</feature>
<protein>
    <recommendedName>
        <fullName evidence="4">Cas12f1-like TNB domain-containing protein</fullName>
    </recommendedName>
</protein>
<feature type="coiled-coil region" evidence="2">
    <location>
        <begin position="1049"/>
        <end position="1076"/>
    </location>
</feature>
<keyword evidence="6" id="KW-1185">Reference proteome</keyword>
<feature type="compositionally biased region" description="Polar residues" evidence="3">
    <location>
        <begin position="109"/>
        <end position="121"/>
    </location>
</feature>
<dbReference type="GeneID" id="68096446"/>
<proteinExistence type="predicted"/>
<feature type="compositionally biased region" description="Polar residues" evidence="3">
    <location>
        <begin position="585"/>
        <end position="663"/>
    </location>
</feature>